<feature type="compositionally biased region" description="Polar residues" evidence="1">
    <location>
        <begin position="934"/>
        <end position="945"/>
    </location>
</feature>
<dbReference type="EMBL" id="LSSM01001130">
    <property type="protein sequence ID" value="OMJ27176.1"/>
    <property type="molecule type" value="Genomic_DNA"/>
</dbReference>
<feature type="domain" description="PhoD-like phosphatase" evidence="2">
    <location>
        <begin position="715"/>
        <end position="1103"/>
    </location>
</feature>
<accession>A0A1R1YKD4</accession>
<feature type="compositionally biased region" description="Polar residues" evidence="1">
    <location>
        <begin position="1286"/>
        <end position="1296"/>
    </location>
</feature>
<evidence type="ECO:0000259" key="2">
    <source>
        <dbReference type="Pfam" id="PF19050"/>
    </source>
</evidence>
<feature type="compositionally biased region" description="Low complexity" evidence="1">
    <location>
        <begin position="1208"/>
        <end position="1224"/>
    </location>
</feature>
<feature type="region of interest" description="Disordered" evidence="1">
    <location>
        <begin position="934"/>
        <end position="954"/>
    </location>
</feature>
<evidence type="ECO:0000313" key="4">
    <source>
        <dbReference type="Proteomes" id="UP000187429"/>
    </source>
</evidence>
<feature type="compositionally biased region" description="Polar residues" evidence="1">
    <location>
        <begin position="199"/>
        <end position="211"/>
    </location>
</feature>
<feature type="compositionally biased region" description="Low complexity" evidence="1">
    <location>
        <begin position="420"/>
        <end position="450"/>
    </location>
</feature>
<name>A0A1R1YKD4_9FUNG</name>
<feature type="compositionally biased region" description="Polar residues" evidence="1">
    <location>
        <begin position="7"/>
        <end position="59"/>
    </location>
</feature>
<feature type="compositionally biased region" description="Polar residues" evidence="1">
    <location>
        <begin position="1184"/>
        <end position="1193"/>
    </location>
</feature>
<feature type="domain" description="PhoD-like phosphatase" evidence="2">
    <location>
        <begin position="592"/>
        <end position="670"/>
    </location>
</feature>
<protein>
    <recommendedName>
        <fullName evidence="2">PhoD-like phosphatase domain-containing protein</fullName>
    </recommendedName>
</protein>
<feature type="region of interest" description="Disordered" evidence="1">
    <location>
        <begin position="1"/>
        <end position="59"/>
    </location>
</feature>
<evidence type="ECO:0000313" key="3">
    <source>
        <dbReference type="EMBL" id="OMJ27176.1"/>
    </source>
</evidence>
<reference evidence="4" key="1">
    <citation type="submission" date="2017-01" db="EMBL/GenBank/DDBJ databases">
        <authorList>
            <person name="Wang Y."/>
            <person name="White M."/>
            <person name="Kvist S."/>
            <person name="Moncalvo J.-M."/>
        </authorList>
    </citation>
    <scope>NUCLEOTIDE SEQUENCE [LARGE SCALE GENOMIC DNA]</scope>
    <source>
        <strain evidence="4">ID-206-W2</strain>
    </source>
</reference>
<sequence>MNPDKNVYSNVQNSNPSGNYDPNSPNRQGSGLDNTQQNVILNNSNPPASLSQNSTQNSKNPFEELIQSTQTLPGALQYGSQQENQFSQSNAHDGAHSNQQAYLAHNGTQQTPSASQIKNQRNDINPQSSYQKYSSPTQQIEMGSTPAQLTGLQQNSPSQQSTNQLEAYILQNGGKQISPANQSSYQQQNYNAQSGNQSLPYGTQALNQQPSGVAEASNQQQTFSSQNTVGNIASNNQSQFAYSSQSPVIQTVTPGNLGISNTKTSISQANTASIPYKSAPQNQNFNQQPLLLNLLFAYCIRSSSLSLEFNLQSYSPANNANVSSSQTPGQPLSQDATSSGYQVQNPSFSQAVSNNLTQNPASGYQSANSANPTTTVNSGNSHSQNPISHTSPPPNSQSYGTPGQAQAATSSNPLNSDPTSNLANLSGGLSSMSISDSKPSTSSTSANSGTVFNTTSNIYNSAPETVKQATVNGFNISSDPNSNVLYGPVLQYVNTDIEKAEWIGSVLMVTDSSILTQTSGQNAQSLVGPSVMIWKDGINIGDPKFADVLPSELVFDDTINNYKFWRVHIKFFLPDINEIPVSYQATLSFQGSTVNSTIYNFCLPSQKTPWRWCCVSNSDAKSSTKAYLSQFPNSYSLWGDLINKHNSLPFHAMVGMGGQINGDDIWKDLGFTDRVVDSNYPSAYAQVIPGSNTSRVVTTDGPLAPFIGAKTKNGVRFNEKSIRKEIPWSQTLETAVSKWYFSRYMNIWFNSIKHGYISRSKDMDMSVALSTIPYMFCIDENDIFPGFGSYGSTISSSPVFRGISAIAIRYWCLFQAHVAYDEIQTNSVKNNSFVSANGQHWIKNIGPFISVVGLDVSTFRSKKQMMSPYAYDDIFRGIEKRVGYQTQQLIICSSIPIIYPTPMHIDSLLIGAKNLGVMGLINYASNRYGGSNKMNAPNNATQNNPYGEPSEDNATNSLGENKILLTLNSQWTSNSHSQERFIFVNRLQSLSNTRPNMRISFISGFVNCCASGKFSSAQDSSPYNGYDLIPENDKKLMIQMISAGITELPMDKLNMKGLTMAGKVKYLDDYTQESFYNLFNVGVDGMPPSDSNYRFLARRSFITMEESTIFIGGQFNTSSTSLVCFIHAEAIPGVNNKTAVKTVSYQIDIPSIQTGSQQQNIYSPSGSSGNLYSDTSMPVPVSNLSQAVGNQSPVLPPRFPTASHGQSYQNNAQYQQQAPTTPAQQQYVATNPGFQQQPGAVRSDSVTSGLSQTTYIAPATTQAQNTINTNANVNTNTSGLRRYPTNPYSGTAQASNEAPPPYSDIDPYSANRR</sequence>
<dbReference type="GO" id="GO:0016020">
    <property type="term" value="C:membrane"/>
    <property type="evidence" value="ECO:0007669"/>
    <property type="project" value="TreeGrafter"/>
</dbReference>
<comment type="caution">
    <text evidence="3">The sequence shown here is derived from an EMBL/GenBank/DDBJ whole genome shotgun (WGS) entry which is preliminary data.</text>
</comment>
<dbReference type="OrthoDB" id="9999821at2759"/>
<feature type="region of interest" description="Disordered" evidence="1">
    <location>
        <begin position="1266"/>
        <end position="1313"/>
    </location>
</feature>
<feature type="region of interest" description="Disordered" evidence="1">
    <location>
        <begin position="176"/>
        <end position="225"/>
    </location>
</feature>
<proteinExistence type="predicted"/>
<dbReference type="PANTHER" id="PTHR46689">
    <property type="entry name" value="MEMBRANE PROTEIN, PUTATIVE-RELATED"/>
    <property type="match status" value="1"/>
</dbReference>
<dbReference type="InterPro" id="IPR043904">
    <property type="entry name" value="PhoD_2-like"/>
</dbReference>
<feature type="compositionally biased region" description="Low complexity" evidence="1">
    <location>
        <begin position="180"/>
        <end position="198"/>
    </location>
</feature>
<organism evidence="3 4">
    <name type="scientific">Smittium culicis</name>
    <dbReference type="NCBI Taxonomy" id="133412"/>
    <lineage>
        <taxon>Eukaryota</taxon>
        <taxon>Fungi</taxon>
        <taxon>Fungi incertae sedis</taxon>
        <taxon>Zoopagomycota</taxon>
        <taxon>Kickxellomycotina</taxon>
        <taxon>Harpellomycetes</taxon>
        <taxon>Harpellales</taxon>
        <taxon>Legeriomycetaceae</taxon>
        <taxon>Smittium</taxon>
    </lineage>
</organism>
<feature type="region of interest" description="Disordered" evidence="1">
    <location>
        <begin position="320"/>
        <end position="451"/>
    </location>
</feature>
<dbReference type="Proteomes" id="UP000187429">
    <property type="component" value="Unassembled WGS sequence"/>
</dbReference>
<evidence type="ECO:0000256" key="1">
    <source>
        <dbReference type="SAM" id="MobiDB-lite"/>
    </source>
</evidence>
<feature type="region of interest" description="Disordered" evidence="1">
    <location>
        <begin position="1184"/>
        <end position="1224"/>
    </location>
</feature>
<feature type="compositionally biased region" description="Low complexity" evidence="1">
    <location>
        <begin position="1266"/>
        <end position="1277"/>
    </location>
</feature>
<dbReference type="Pfam" id="PF19050">
    <property type="entry name" value="PhoD_2"/>
    <property type="match status" value="2"/>
</dbReference>
<feature type="compositionally biased region" description="Polar residues" evidence="1">
    <location>
        <begin position="320"/>
        <end position="419"/>
    </location>
</feature>
<gene>
    <name evidence="3" type="ORF">AYI69_g3394</name>
</gene>
<dbReference type="PANTHER" id="PTHR46689:SF2">
    <property type="entry name" value="WW DOMAIN PROTEIN (AFU_ORTHOLOGUE AFUA_6G06520)"/>
    <property type="match status" value="1"/>
</dbReference>
<keyword evidence="4" id="KW-1185">Reference proteome</keyword>
<feature type="region of interest" description="Disordered" evidence="1">
    <location>
        <begin position="1156"/>
        <end position="1175"/>
    </location>
</feature>
<feature type="region of interest" description="Disordered" evidence="1">
    <location>
        <begin position="106"/>
        <end position="138"/>
    </location>
</feature>